<dbReference type="OrthoDB" id="9945184at2759"/>
<keyword evidence="9" id="KW-1185">Reference proteome</keyword>
<feature type="domain" description="Phostensin/Taperin N-terminal" evidence="7">
    <location>
        <begin position="14"/>
        <end position="36"/>
    </location>
</feature>
<reference evidence="8" key="1">
    <citation type="submission" date="2021-01" db="EMBL/GenBank/DDBJ databases">
        <authorList>
            <person name="Zahm M."/>
            <person name="Roques C."/>
            <person name="Cabau C."/>
            <person name="Klopp C."/>
            <person name="Donnadieu C."/>
            <person name="Jouanno E."/>
            <person name="Lampietro C."/>
            <person name="Louis A."/>
            <person name="Herpin A."/>
            <person name="Echchiki A."/>
            <person name="Berthelot C."/>
            <person name="Parey E."/>
            <person name="Roest-Crollius H."/>
            <person name="Braasch I."/>
            <person name="Postlethwait J."/>
            <person name="Bobe J."/>
            <person name="Montfort J."/>
            <person name="Bouchez O."/>
            <person name="Begum T."/>
            <person name="Mejri S."/>
            <person name="Adams A."/>
            <person name="Chen W.-J."/>
            <person name="Guiguen Y."/>
        </authorList>
    </citation>
    <scope>NUCLEOTIDE SEQUENCE</scope>
    <source>
        <strain evidence="8">YG-15Mar2019-1</strain>
        <tissue evidence="8">Brain</tissue>
    </source>
</reference>
<dbReference type="Pfam" id="PF13914">
    <property type="entry name" value="Phostensin"/>
    <property type="match status" value="1"/>
</dbReference>
<feature type="region of interest" description="Disordered" evidence="5">
    <location>
        <begin position="283"/>
        <end position="310"/>
    </location>
</feature>
<dbReference type="InterPro" id="IPR025907">
    <property type="entry name" value="Phostensin/Taperin_PP1-bd_dom"/>
</dbReference>
<feature type="region of interest" description="Disordered" evidence="5">
    <location>
        <begin position="374"/>
        <end position="395"/>
    </location>
</feature>
<keyword evidence="4" id="KW-0009">Actin-binding</keyword>
<gene>
    <name evidence="8" type="ORF">MATL_G00062780</name>
</gene>
<evidence type="ECO:0000256" key="3">
    <source>
        <dbReference type="ARBA" id="ARBA00022553"/>
    </source>
</evidence>
<name>A0A9D3Q8J2_MEGAT</name>
<organism evidence="8 9">
    <name type="scientific">Megalops atlanticus</name>
    <name type="common">Tarpon</name>
    <name type="synonym">Clupea gigantea</name>
    <dbReference type="NCBI Taxonomy" id="7932"/>
    <lineage>
        <taxon>Eukaryota</taxon>
        <taxon>Metazoa</taxon>
        <taxon>Chordata</taxon>
        <taxon>Craniata</taxon>
        <taxon>Vertebrata</taxon>
        <taxon>Euteleostomi</taxon>
        <taxon>Actinopterygii</taxon>
        <taxon>Neopterygii</taxon>
        <taxon>Teleostei</taxon>
        <taxon>Elopiformes</taxon>
        <taxon>Megalopidae</taxon>
        <taxon>Megalops</taxon>
    </lineage>
</organism>
<feature type="compositionally biased region" description="Polar residues" evidence="5">
    <location>
        <begin position="340"/>
        <end position="353"/>
    </location>
</feature>
<evidence type="ECO:0000313" key="8">
    <source>
        <dbReference type="EMBL" id="KAG7481070.1"/>
    </source>
</evidence>
<feature type="compositionally biased region" description="Acidic residues" evidence="5">
    <location>
        <begin position="709"/>
        <end position="719"/>
    </location>
</feature>
<feature type="region of interest" description="Disordered" evidence="5">
    <location>
        <begin position="790"/>
        <end position="809"/>
    </location>
</feature>
<dbReference type="EMBL" id="JAFDVH010000004">
    <property type="protein sequence ID" value="KAG7481070.1"/>
    <property type="molecule type" value="Genomic_DNA"/>
</dbReference>
<feature type="domain" description="Phostensin/Taperin PP1-binding" evidence="6">
    <location>
        <begin position="577"/>
        <end position="705"/>
    </location>
</feature>
<dbReference type="PANTHER" id="PTHR21685:SF1">
    <property type="entry name" value="TAPERIN"/>
    <property type="match status" value="1"/>
</dbReference>
<dbReference type="InterPro" id="IPR026671">
    <property type="entry name" value="PPP1R18/Tprn"/>
</dbReference>
<keyword evidence="2" id="KW-0963">Cytoplasm</keyword>
<feature type="compositionally biased region" description="Pro residues" evidence="5">
    <location>
        <begin position="617"/>
        <end position="627"/>
    </location>
</feature>
<proteinExistence type="predicted"/>
<dbReference type="GO" id="GO:0003779">
    <property type="term" value="F:actin binding"/>
    <property type="evidence" value="ECO:0007669"/>
    <property type="project" value="UniProtKB-KW"/>
</dbReference>
<keyword evidence="3" id="KW-0597">Phosphoprotein</keyword>
<evidence type="ECO:0000259" key="6">
    <source>
        <dbReference type="Pfam" id="PF13914"/>
    </source>
</evidence>
<feature type="region of interest" description="Disordered" evidence="5">
    <location>
        <begin position="699"/>
        <end position="724"/>
    </location>
</feature>
<comment type="subcellular location">
    <subcellularLocation>
        <location evidence="1">Cytoplasm</location>
    </subcellularLocation>
</comment>
<feature type="compositionally biased region" description="Polar residues" evidence="5">
    <location>
        <begin position="420"/>
        <end position="435"/>
    </location>
</feature>
<evidence type="ECO:0000256" key="2">
    <source>
        <dbReference type="ARBA" id="ARBA00022490"/>
    </source>
</evidence>
<dbReference type="GO" id="GO:0019902">
    <property type="term" value="F:phosphatase binding"/>
    <property type="evidence" value="ECO:0007669"/>
    <property type="project" value="InterPro"/>
</dbReference>
<evidence type="ECO:0008006" key="10">
    <source>
        <dbReference type="Google" id="ProtNLM"/>
    </source>
</evidence>
<feature type="region of interest" description="Disordered" evidence="5">
    <location>
        <begin position="412"/>
        <end position="435"/>
    </location>
</feature>
<feature type="region of interest" description="Disordered" evidence="5">
    <location>
        <begin position="605"/>
        <end position="642"/>
    </location>
</feature>
<feature type="domain" description="Phostensin/Taperin N-terminal" evidence="7">
    <location>
        <begin position="118"/>
        <end position="168"/>
    </location>
</feature>
<dbReference type="Pfam" id="PF13916">
    <property type="entry name" value="Phostensin_N"/>
    <property type="match status" value="2"/>
</dbReference>
<comment type="caution">
    <text evidence="8">The sequence shown here is derived from an EMBL/GenBank/DDBJ whole genome shotgun (WGS) entry which is preliminary data.</text>
</comment>
<dbReference type="PANTHER" id="PTHR21685">
    <property type="entry name" value="TON-B BOX DOMAIN"/>
    <property type="match status" value="1"/>
</dbReference>
<evidence type="ECO:0000313" key="9">
    <source>
        <dbReference type="Proteomes" id="UP001046870"/>
    </source>
</evidence>
<feature type="region of interest" description="Disordered" evidence="5">
    <location>
        <begin position="324"/>
        <end position="357"/>
    </location>
</feature>
<evidence type="ECO:0000256" key="4">
    <source>
        <dbReference type="ARBA" id="ARBA00023203"/>
    </source>
</evidence>
<evidence type="ECO:0000256" key="1">
    <source>
        <dbReference type="ARBA" id="ARBA00004496"/>
    </source>
</evidence>
<evidence type="ECO:0000256" key="5">
    <source>
        <dbReference type="SAM" id="MobiDB-lite"/>
    </source>
</evidence>
<dbReference type="Proteomes" id="UP001046870">
    <property type="component" value="Chromosome 4"/>
</dbReference>
<sequence length="809" mass="88702">MSGGETSVFRCETGEDSSMPAWKREILERRKARSGGVAESYSSTVTTRFNGELNGDTVSSPMPNRNYRITSASRYFSGNHIFTPASPQLSPFKTKKDTCATSYRCDLTALEKDVCSRTRQESSVLRDSLGPLQENPFIKMEKERKKRQEQEDVSRSVQHILELYSNVPGIRTIRAENIIIIESDPDYFPEPQDLKTGSRLHQNGSYSSLNDLLDLKGTAVTEIHAKEVVIYDSPMKKTKERLRTLGRRGSDGELEMLEGRGRVSRMLQKFDCTYDKLQPKSRSNENLLDLDASPVGQRAQPKVQPEPVPKFVTLPKSNLAAVSPEFKQSPPQISQSKSQTLPSNGEQQSSTPCTIPPKSVPSSFQLFKVEGECSAPAASHKEPERSQAIPQRKRDQDVLDAFHKFKVPSSPERARVCAESPTSVPSLRPSSTSKNFEIRPAPLPDLSALPADNIQARALANLRLQSRNSFTVIPKGRMPSSNCAMPISPARAPPSSCLPLQPETQAATVSTSTAPATPLLNLSSLKTQEGGAVVRQAEEVARPKPDPPAAPEASLSASVEPIPNLPVQVPEAPPADRLPVTNIDDVVVEHPHAATSAVVLGRKGNTFKVVPKRRPGPHPGSPEPPDPAGDQEHVIQPPKPAPYAHLGSLLKKRYPRAEEIEVIGGYLSLSRSCLSKSGSTRKKLKISFNESSLHSTFEYPSESSLWDSGEGENEEEEGEKGDTVTERFLIPRPSYVTSPTFTANTIDLSSYTPKHSVDFSAWQEHKHENHGIPVDSNTDSAEVSLQEEMLTPADSSSHSGFISDPSLYF</sequence>
<evidence type="ECO:0000259" key="7">
    <source>
        <dbReference type="Pfam" id="PF13916"/>
    </source>
</evidence>
<accession>A0A9D3Q8J2</accession>
<dbReference type="InterPro" id="IPR025903">
    <property type="entry name" value="Phostensin/Taperin_N_dom"/>
</dbReference>
<dbReference type="GO" id="GO:0005737">
    <property type="term" value="C:cytoplasm"/>
    <property type="evidence" value="ECO:0007669"/>
    <property type="project" value="UniProtKB-SubCell"/>
</dbReference>
<protein>
    <recommendedName>
        <fullName evidence="10">Taperin</fullName>
    </recommendedName>
</protein>
<feature type="compositionally biased region" description="Low complexity" evidence="5">
    <location>
        <begin position="327"/>
        <end position="339"/>
    </location>
</feature>
<dbReference type="AlphaFoldDB" id="A0A9D3Q8J2"/>